<evidence type="ECO:0000256" key="1">
    <source>
        <dbReference type="SAM" id="MobiDB-lite"/>
    </source>
</evidence>
<dbReference type="Proteomes" id="UP000499080">
    <property type="component" value="Unassembled WGS sequence"/>
</dbReference>
<keyword evidence="3" id="KW-1185">Reference proteome</keyword>
<organism evidence="2 3">
    <name type="scientific">Araneus ventricosus</name>
    <name type="common">Orbweaver spider</name>
    <name type="synonym">Epeira ventricosa</name>
    <dbReference type="NCBI Taxonomy" id="182803"/>
    <lineage>
        <taxon>Eukaryota</taxon>
        <taxon>Metazoa</taxon>
        <taxon>Ecdysozoa</taxon>
        <taxon>Arthropoda</taxon>
        <taxon>Chelicerata</taxon>
        <taxon>Arachnida</taxon>
        <taxon>Araneae</taxon>
        <taxon>Araneomorphae</taxon>
        <taxon>Entelegynae</taxon>
        <taxon>Araneoidea</taxon>
        <taxon>Araneidae</taxon>
        <taxon>Araneus</taxon>
    </lineage>
</organism>
<evidence type="ECO:0000313" key="3">
    <source>
        <dbReference type="Proteomes" id="UP000499080"/>
    </source>
</evidence>
<feature type="region of interest" description="Disordered" evidence="1">
    <location>
        <begin position="57"/>
        <end position="87"/>
    </location>
</feature>
<evidence type="ECO:0000313" key="2">
    <source>
        <dbReference type="EMBL" id="GBO11688.1"/>
    </source>
</evidence>
<proteinExistence type="predicted"/>
<feature type="compositionally biased region" description="Basic and acidic residues" evidence="1">
    <location>
        <begin position="66"/>
        <end position="76"/>
    </location>
</feature>
<name>A0A4Y2UFR6_ARAVE</name>
<accession>A0A4Y2UFR6</accession>
<reference evidence="2 3" key="1">
    <citation type="journal article" date="2019" name="Sci. Rep.">
        <title>Orb-weaving spider Araneus ventricosus genome elucidates the spidroin gene catalogue.</title>
        <authorList>
            <person name="Kono N."/>
            <person name="Nakamura H."/>
            <person name="Ohtoshi R."/>
            <person name="Moran D.A.P."/>
            <person name="Shinohara A."/>
            <person name="Yoshida Y."/>
            <person name="Fujiwara M."/>
            <person name="Mori M."/>
            <person name="Tomita M."/>
            <person name="Arakawa K."/>
        </authorList>
    </citation>
    <scope>NUCLEOTIDE SEQUENCE [LARGE SCALE GENOMIC DNA]</scope>
</reference>
<dbReference type="EMBL" id="BGPR01036452">
    <property type="protein sequence ID" value="GBO11688.1"/>
    <property type="molecule type" value="Genomic_DNA"/>
</dbReference>
<sequence>MVSPEEQAKVATCYIEFKSATQRKFRTTYNRSPPSKPTIYKWHESFMMTDSVLPKPKYGRPSRSFNDVKRIQETVRHSPRKSIRSAA</sequence>
<protein>
    <submittedName>
        <fullName evidence="2">Uncharacterized protein</fullName>
    </submittedName>
</protein>
<gene>
    <name evidence="2" type="ORF">AVEN_175423_1</name>
</gene>
<feature type="compositionally biased region" description="Basic residues" evidence="1">
    <location>
        <begin position="77"/>
        <end position="87"/>
    </location>
</feature>
<dbReference type="OrthoDB" id="6611281at2759"/>
<dbReference type="AlphaFoldDB" id="A0A4Y2UFR6"/>
<comment type="caution">
    <text evidence="2">The sequence shown here is derived from an EMBL/GenBank/DDBJ whole genome shotgun (WGS) entry which is preliminary data.</text>
</comment>